<reference evidence="2" key="1">
    <citation type="submission" date="2019-08" db="EMBL/GenBank/DDBJ databases">
        <authorList>
            <person name="Kucharzyk K."/>
            <person name="Murdoch R.W."/>
            <person name="Higgins S."/>
            <person name="Loffler F."/>
        </authorList>
    </citation>
    <scope>NUCLEOTIDE SEQUENCE</scope>
</reference>
<dbReference type="InterPro" id="IPR029442">
    <property type="entry name" value="GyrI-like"/>
</dbReference>
<comment type="caution">
    <text evidence="2">The sequence shown here is derived from an EMBL/GenBank/DDBJ whole genome shotgun (WGS) entry which is preliminary data.</text>
</comment>
<dbReference type="Gene3D" id="3.20.80.10">
    <property type="entry name" value="Regulatory factor, effector binding domain"/>
    <property type="match status" value="1"/>
</dbReference>
<dbReference type="EMBL" id="VSSQ01035037">
    <property type="protein sequence ID" value="MPM87150.1"/>
    <property type="molecule type" value="Genomic_DNA"/>
</dbReference>
<dbReference type="Pfam" id="PF06445">
    <property type="entry name" value="GyrI-like"/>
    <property type="match status" value="1"/>
</dbReference>
<dbReference type="SUPFAM" id="SSF55136">
    <property type="entry name" value="Probable bacterial effector-binding domain"/>
    <property type="match status" value="1"/>
</dbReference>
<dbReference type="InterPro" id="IPR011256">
    <property type="entry name" value="Reg_factor_effector_dom_sf"/>
</dbReference>
<name>A0A645DCD7_9ZZZZ</name>
<dbReference type="InterPro" id="IPR008319">
    <property type="entry name" value="GyrI-like_CCH_Lin2189-like"/>
</dbReference>
<proteinExistence type="predicted"/>
<dbReference type="AlphaFoldDB" id="A0A645DCD7"/>
<evidence type="ECO:0000259" key="1">
    <source>
        <dbReference type="Pfam" id="PF06445"/>
    </source>
</evidence>
<dbReference type="PIRSF" id="PIRSF031644">
    <property type="entry name" value="UCP031644"/>
    <property type="match status" value="1"/>
</dbReference>
<sequence>MDFKKEFKALYLPKTAPSVIDVPTIPFFRIDGNGNPNEEGSSYSEAVGLLYALSYTIKMSKLGSNKPDGYFEYTVPPLEGLWWMQDRMTGVDYNRKADFCWTAMIRQPEFVTDAVFEWACGEVRRKKQLNISFARFETFTEGLCVQCMHIGSFDNEPETVEKIEKFIEENGYQNDITDKRRHHEIYLSDPRKCDISKMKTVLRIPVKKR</sequence>
<feature type="domain" description="GyrI-like small molecule binding" evidence="1">
    <location>
        <begin position="16"/>
        <end position="207"/>
    </location>
</feature>
<accession>A0A645DCD7</accession>
<gene>
    <name evidence="2" type="ORF">SDC9_134244</name>
</gene>
<protein>
    <recommendedName>
        <fullName evidence="1">GyrI-like small molecule binding domain-containing protein</fullName>
    </recommendedName>
</protein>
<organism evidence="2">
    <name type="scientific">bioreactor metagenome</name>
    <dbReference type="NCBI Taxonomy" id="1076179"/>
    <lineage>
        <taxon>unclassified sequences</taxon>
        <taxon>metagenomes</taxon>
        <taxon>ecological metagenomes</taxon>
    </lineage>
</organism>
<evidence type="ECO:0000313" key="2">
    <source>
        <dbReference type="EMBL" id="MPM87150.1"/>
    </source>
</evidence>